<name>A0A348B6Q7_9CREN</name>
<keyword evidence="2" id="KW-0547">Nucleotide-binding</keyword>
<dbReference type="RefSeq" id="WP_126451106.1">
    <property type="nucleotide sequence ID" value="NZ_AP018553.1"/>
</dbReference>
<gene>
    <name evidence="6" type="ORF">GCM10007116_12280</name>
    <name evidence="5" type="ORF">HS1genome_2248</name>
</gene>
<dbReference type="InterPro" id="IPR027417">
    <property type="entry name" value="P-loop_NTPase"/>
</dbReference>
<evidence type="ECO:0000256" key="2">
    <source>
        <dbReference type="ARBA" id="ARBA00022741"/>
    </source>
</evidence>
<dbReference type="Pfam" id="PF00005">
    <property type="entry name" value="ABC_tran"/>
    <property type="match status" value="1"/>
</dbReference>
<evidence type="ECO:0000256" key="3">
    <source>
        <dbReference type="ARBA" id="ARBA00022840"/>
    </source>
</evidence>
<dbReference type="Proteomes" id="UP000616143">
    <property type="component" value="Unassembled WGS sequence"/>
</dbReference>
<evidence type="ECO:0000256" key="1">
    <source>
        <dbReference type="ARBA" id="ARBA00022448"/>
    </source>
</evidence>
<dbReference type="InterPro" id="IPR003593">
    <property type="entry name" value="AAA+_ATPase"/>
</dbReference>
<dbReference type="GeneID" id="38667701"/>
<dbReference type="SMART" id="SM00382">
    <property type="entry name" value="AAA"/>
    <property type="match status" value="1"/>
</dbReference>
<evidence type="ECO:0000259" key="4">
    <source>
        <dbReference type="PROSITE" id="PS50893"/>
    </source>
</evidence>
<dbReference type="InterPro" id="IPR051782">
    <property type="entry name" value="ABC_Transporter_VariousFunc"/>
</dbReference>
<protein>
    <recommendedName>
        <fullName evidence="4">ABC transporter domain-containing protein</fullName>
    </recommendedName>
</protein>
<accession>A0A348B6Q7</accession>
<dbReference type="CDD" id="cd03230">
    <property type="entry name" value="ABC_DR_subfamily_A"/>
    <property type="match status" value="1"/>
</dbReference>
<reference evidence="6" key="4">
    <citation type="submission" date="2020-09" db="EMBL/GenBank/DDBJ databases">
        <authorList>
            <person name="Sun Q."/>
            <person name="Ohkuma M."/>
        </authorList>
    </citation>
    <scope>NUCLEOTIDE SEQUENCE</scope>
    <source>
        <strain evidence="6">JCM 31740</strain>
    </source>
</reference>
<dbReference type="GO" id="GO:0005524">
    <property type="term" value="F:ATP binding"/>
    <property type="evidence" value="ECO:0007669"/>
    <property type="project" value="UniProtKB-KW"/>
</dbReference>
<dbReference type="EMBL" id="AP018553">
    <property type="protein sequence ID" value="BBD73859.1"/>
    <property type="molecule type" value="Genomic_DNA"/>
</dbReference>
<keyword evidence="3" id="KW-0067">ATP-binding</keyword>
<reference evidence="6" key="1">
    <citation type="journal article" date="2014" name="Int. J. Syst. Evol. Microbiol.">
        <title>Complete genome sequence of Corynebacterium casei LMG S-19264T (=DSM 44701T), isolated from a smear-ripened cheese.</title>
        <authorList>
            <consortium name="US DOE Joint Genome Institute (JGI-PGF)"/>
            <person name="Walter F."/>
            <person name="Albersmeier A."/>
            <person name="Kalinowski J."/>
            <person name="Ruckert C."/>
        </authorList>
    </citation>
    <scope>NUCLEOTIDE SEQUENCE</scope>
    <source>
        <strain evidence="6">JCM 31740</strain>
    </source>
</reference>
<keyword evidence="7" id="KW-1185">Reference proteome</keyword>
<dbReference type="EMBL" id="BMQS01000010">
    <property type="protein sequence ID" value="GGT96276.1"/>
    <property type="molecule type" value="Genomic_DNA"/>
</dbReference>
<dbReference type="InterPro" id="IPR003439">
    <property type="entry name" value="ABC_transporter-like_ATP-bd"/>
</dbReference>
<keyword evidence="1" id="KW-0813">Transport</keyword>
<organism evidence="5 7">
    <name type="scientific">Sulfodiicoccus acidiphilus</name>
    <dbReference type="NCBI Taxonomy" id="1670455"/>
    <lineage>
        <taxon>Archaea</taxon>
        <taxon>Thermoproteota</taxon>
        <taxon>Thermoprotei</taxon>
        <taxon>Sulfolobales</taxon>
        <taxon>Sulfolobaceae</taxon>
        <taxon>Sulfodiicoccus</taxon>
    </lineage>
</organism>
<dbReference type="PANTHER" id="PTHR42939:SF1">
    <property type="entry name" value="ABC TRANSPORTER ATP-BINDING PROTEIN ALBC-RELATED"/>
    <property type="match status" value="1"/>
</dbReference>
<proteinExistence type="predicted"/>
<dbReference type="AlphaFoldDB" id="A0A348B6Q7"/>
<sequence>MLKVEALKVRYGDVLAVDGLTFQAKGEVYCLLGPNGAGKTSTVKAIMDAVPYEGYIEVYGVNAKEPVVKNLIGYVPEQVAFFEYMKPKELIEFMAALRGLNDLSTAQKLVEAFNLSNVDQPLYTLSMGTRQKVAIVLALMHSPKLLILDEAFNGLDVFSAKLLKEIVTNQVRGGGTVLFSTHVMEIAEKMCTRIGIINRGKLVSETTPSTLREHGESLEDFFLTTTGLDESLREVLKGLE</sequence>
<dbReference type="PANTHER" id="PTHR42939">
    <property type="entry name" value="ABC TRANSPORTER ATP-BINDING PROTEIN ALBC-RELATED"/>
    <property type="match status" value="1"/>
</dbReference>
<dbReference type="Gene3D" id="3.40.50.300">
    <property type="entry name" value="P-loop containing nucleotide triphosphate hydrolases"/>
    <property type="match status" value="1"/>
</dbReference>
<dbReference type="GO" id="GO:0016887">
    <property type="term" value="F:ATP hydrolysis activity"/>
    <property type="evidence" value="ECO:0007669"/>
    <property type="project" value="InterPro"/>
</dbReference>
<dbReference type="PROSITE" id="PS50893">
    <property type="entry name" value="ABC_TRANSPORTER_2"/>
    <property type="match status" value="1"/>
</dbReference>
<dbReference type="Proteomes" id="UP000276741">
    <property type="component" value="Chromosome"/>
</dbReference>
<dbReference type="OrthoDB" id="87732at2157"/>
<reference evidence="7" key="2">
    <citation type="submission" date="2018-04" db="EMBL/GenBank/DDBJ databases">
        <title>Complete genome sequence of Sulfodiicoccus acidiphilus strain HS-1.</title>
        <authorList>
            <person name="Sakai H.D."/>
            <person name="Kurosawa N."/>
        </authorList>
    </citation>
    <scope>NUCLEOTIDE SEQUENCE [LARGE SCALE GENOMIC DNA]</scope>
    <source>
        <strain evidence="7">HS-1</strain>
    </source>
</reference>
<evidence type="ECO:0000313" key="6">
    <source>
        <dbReference type="EMBL" id="GGT96276.1"/>
    </source>
</evidence>
<evidence type="ECO:0000313" key="7">
    <source>
        <dbReference type="Proteomes" id="UP000276741"/>
    </source>
</evidence>
<dbReference type="SUPFAM" id="SSF52540">
    <property type="entry name" value="P-loop containing nucleoside triphosphate hydrolases"/>
    <property type="match status" value="1"/>
</dbReference>
<evidence type="ECO:0000313" key="5">
    <source>
        <dbReference type="EMBL" id="BBD73859.1"/>
    </source>
</evidence>
<feature type="domain" description="ABC transporter" evidence="4">
    <location>
        <begin position="2"/>
        <end position="224"/>
    </location>
</feature>
<reference evidence="5" key="3">
    <citation type="journal article" date="2019" name="BMC Res. Notes">
        <title>Complete genome sequence of the Sulfodiicoccus acidiphilus strain HS-1T, the first crenarchaeon that lacks polB3, isolated from an acidic hot spring in Ohwaku-dani, Hakone, Japan.</title>
        <authorList>
            <person name="Sakai H.D."/>
            <person name="Kurosawa N."/>
        </authorList>
    </citation>
    <scope>NUCLEOTIDE SEQUENCE</scope>
    <source>
        <strain evidence="5">HS-1</strain>
    </source>
</reference>
<dbReference type="KEGG" id="sacd:HS1genome_2248"/>